<dbReference type="AlphaFoldDB" id="A0AAE3NSL0"/>
<dbReference type="Gene3D" id="1.10.10.10">
    <property type="entry name" value="Winged helix-like DNA-binding domain superfamily/Winged helix DNA-binding domain"/>
    <property type="match status" value="1"/>
</dbReference>
<dbReference type="Pfam" id="PF09339">
    <property type="entry name" value="HTH_IclR"/>
    <property type="match status" value="1"/>
</dbReference>
<dbReference type="InterPro" id="IPR029016">
    <property type="entry name" value="GAF-like_dom_sf"/>
</dbReference>
<dbReference type="InterPro" id="IPR050707">
    <property type="entry name" value="HTH_MetabolicPath_Reg"/>
</dbReference>
<keyword evidence="7" id="KW-1185">Reference proteome</keyword>
<dbReference type="RefSeq" id="WP_275567840.1">
    <property type="nucleotide sequence ID" value="NZ_JARGYC010000033.1"/>
</dbReference>
<evidence type="ECO:0000256" key="3">
    <source>
        <dbReference type="ARBA" id="ARBA00023163"/>
    </source>
</evidence>
<dbReference type="PROSITE" id="PS51078">
    <property type="entry name" value="ICLR_ED"/>
    <property type="match status" value="1"/>
</dbReference>
<evidence type="ECO:0000313" key="6">
    <source>
        <dbReference type="EMBL" id="MDF0601699.1"/>
    </source>
</evidence>
<evidence type="ECO:0000259" key="4">
    <source>
        <dbReference type="PROSITE" id="PS51077"/>
    </source>
</evidence>
<dbReference type="Pfam" id="PF01614">
    <property type="entry name" value="IclR_C"/>
    <property type="match status" value="1"/>
</dbReference>
<dbReference type="GO" id="GO:0045892">
    <property type="term" value="P:negative regulation of DNA-templated transcription"/>
    <property type="evidence" value="ECO:0007669"/>
    <property type="project" value="TreeGrafter"/>
</dbReference>
<dbReference type="GO" id="GO:0003700">
    <property type="term" value="F:DNA-binding transcription factor activity"/>
    <property type="evidence" value="ECO:0007669"/>
    <property type="project" value="TreeGrafter"/>
</dbReference>
<dbReference type="SMART" id="SM00346">
    <property type="entry name" value="HTH_ICLR"/>
    <property type="match status" value="1"/>
</dbReference>
<keyword evidence="3" id="KW-0804">Transcription</keyword>
<evidence type="ECO:0000256" key="2">
    <source>
        <dbReference type="ARBA" id="ARBA00023125"/>
    </source>
</evidence>
<dbReference type="GO" id="GO:0003677">
    <property type="term" value="F:DNA binding"/>
    <property type="evidence" value="ECO:0007669"/>
    <property type="project" value="UniProtKB-KW"/>
</dbReference>
<proteinExistence type="predicted"/>
<comment type="caution">
    <text evidence="6">The sequence shown here is derived from an EMBL/GenBank/DDBJ whole genome shotgun (WGS) entry which is preliminary data.</text>
</comment>
<keyword evidence="2" id="KW-0238">DNA-binding</keyword>
<dbReference type="InterPro" id="IPR014757">
    <property type="entry name" value="Tscrpt_reg_IclR_C"/>
</dbReference>
<dbReference type="InterPro" id="IPR005471">
    <property type="entry name" value="Tscrpt_reg_IclR_N"/>
</dbReference>
<dbReference type="PROSITE" id="PS51077">
    <property type="entry name" value="HTH_ICLR"/>
    <property type="match status" value="1"/>
</dbReference>
<gene>
    <name evidence="6" type="ORF">P1J78_13220</name>
</gene>
<organism evidence="6 7">
    <name type="scientific">Psychromarinibacter sediminicola</name>
    <dbReference type="NCBI Taxonomy" id="3033385"/>
    <lineage>
        <taxon>Bacteria</taxon>
        <taxon>Pseudomonadati</taxon>
        <taxon>Pseudomonadota</taxon>
        <taxon>Alphaproteobacteria</taxon>
        <taxon>Rhodobacterales</taxon>
        <taxon>Paracoccaceae</taxon>
        <taxon>Psychromarinibacter</taxon>
    </lineage>
</organism>
<dbReference type="PANTHER" id="PTHR30136:SF35">
    <property type="entry name" value="HTH-TYPE TRANSCRIPTIONAL REGULATOR RV1719"/>
    <property type="match status" value="1"/>
</dbReference>
<accession>A0AAE3NSL0</accession>
<dbReference type="SUPFAM" id="SSF55781">
    <property type="entry name" value="GAF domain-like"/>
    <property type="match status" value="1"/>
</dbReference>
<dbReference type="Gene3D" id="3.30.450.40">
    <property type="match status" value="1"/>
</dbReference>
<feature type="domain" description="IclR-ED" evidence="5">
    <location>
        <begin position="58"/>
        <end position="240"/>
    </location>
</feature>
<sequence length="242" mass="26528">MAEISSTGDQMLQLLELVAFEGPRTTAELAAVAGINRTVAHRLLNTLHERGYVSRDGKAFNLGPILSQMAGSEKTNYVPRLARPVLDELANDIGECVVMHHMDGEEAVVIEQATSDAEIVRVQHRVGARHSLWVGASGLAILAWQDDQTLKRLLAKQKNPGEMRSRLSSIVEKGYAITKNELQLGVAGAAVPIIEPGKSVRYSLAILVPEQRWERLPDNINRLIAAKKTIEKLITEDCVPAK</sequence>
<dbReference type="EMBL" id="JARGYC010000033">
    <property type="protein sequence ID" value="MDF0601699.1"/>
    <property type="molecule type" value="Genomic_DNA"/>
</dbReference>
<name>A0AAE3NSL0_9RHOB</name>
<dbReference type="PANTHER" id="PTHR30136">
    <property type="entry name" value="HELIX-TURN-HELIX TRANSCRIPTIONAL REGULATOR, ICLR FAMILY"/>
    <property type="match status" value="1"/>
</dbReference>
<protein>
    <submittedName>
        <fullName evidence="6">IclR family transcriptional regulator</fullName>
    </submittedName>
</protein>
<evidence type="ECO:0000313" key="7">
    <source>
        <dbReference type="Proteomes" id="UP001220964"/>
    </source>
</evidence>
<evidence type="ECO:0000259" key="5">
    <source>
        <dbReference type="PROSITE" id="PS51078"/>
    </source>
</evidence>
<feature type="domain" description="HTH iclR-type" evidence="4">
    <location>
        <begin position="5"/>
        <end position="64"/>
    </location>
</feature>
<keyword evidence="1" id="KW-0805">Transcription regulation</keyword>
<dbReference type="SUPFAM" id="SSF46785">
    <property type="entry name" value="Winged helix' DNA-binding domain"/>
    <property type="match status" value="1"/>
</dbReference>
<dbReference type="InterPro" id="IPR036388">
    <property type="entry name" value="WH-like_DNA-bd_sf"/>
</dbReference>
<reference evidence="6" key="1">
    <citation type="submission" date="2023-03" db="EMBL/GenBank/DDBJ databases">
        <title>Multiphase analysis and comparison of six strains from genera Psychromarinibacter, Lutimaribacter, and Maritimibacter, including a novel species: Psychromarinibacter sediminicola sp. nov.</title>
        <authorList>
            <person name="Wang Y.-H."/>
            <person name="Ye M.-Q."/>
            <person name="Du Z.-J."/>
        </authorList>
    </citation>
    <scope>NUCLEOTIDE SEQUENCE</scope>
    <source>
        <strain evidence="6">C21-152</strain>
    </source>
</reference>
<dbReference type="Proteomes" id="UP001220964">
    <property type="component" value="Unassembled WGS sequence"/>
</dbReference>
<evidence type="ECO:0000256" key="1">
    <source>
        <dbReference type="ARBA" id="ARBA00023015"/>
    </source>
</evidence>
<dbReference type="InterPro" id="IPR036390">
    <property type="entry name" value="WH_DNA-bd_sf"/>
</dbReference>